<dbReference type="Proteomes" id="UP001529272">
    <property type="component" value="Unassembled WGS sequence"/>
</dbReference>
<dbReference type="AlphaFoldDB" id="A0A220Y4M1"/>
<evidence type="ECO:0000256" key="1">
    <source>
        <dbReference type="SAM" id="SignalP"/>
    </source>
</evidence>
<dbReference type="PROSITE" id="PS51318">
    <property type="entry name" value="TAT"/>
    <property type="match status" value="1"/>
</dbReference>
<dbReference type="RefSeq" id="WP_008262709.1">
    <property type="nucleotide sequence ID" value="NZ_CAAHFK010000024.1"/>
</dbReference>
<evidence type="ECO:0000313" key="3">
    <source>
        <dbReference type="EMBL" id="MDM3924506.1"/>
    </source>
</evidence>
<sequence>MTDIINDAFSRRVFMRGAALSVPVVGAALVVPAALAEPSECSDPSGMVGNCAVQLPQEFTSTSFSTTAIAGGTNYSILFSTKIPRGPLVPSGATGYRIRSGSVSGTKQDGTPFRLTPGIGEVGPRVLGARSASSLGFALDVPWNADQLVRSFLYAYEVEFLTGLTGIQTCPYTTTMTLADNGMTLGGVGSVTFSQPRLTDCGEAPPPPE</sequence>
<keyword evidence="1" id="KW-0732">Signal</keyword>
<keyword evidence="5" id="KW-1185">Reference proteome</keyword>
<evidence type="ECO:0008006" key="6">
    <source>
        <dbReference type="Google" id="ProtNLM"/>
    </source>
</evidence>
<feature type="chain" id="PRO_5015073967" description="Secreted protein" evidence="1">
    <location>
        <begin position="37"/>
        <end position="209"/>
    </location>
</feature>
<evidence type="ECO:0000313" key="5">
    <source>
        <dbReference type="Proteomes" id="UP001529272"/>
    </source>
</evidence>
<protein>
    <recommendedName>
        <fullName evidence="6">Secreted protein</fullName>
    </recommendedName>
</protein>
<dbReference type="Proteomes" id="UP000198286">
    <property type="component" value="Chromosome"/>
</dbReference>
<dbReference type="EMBL" id="JASZZX010000001">
    <property type="protein sequence ID" value="MDM3924506.1"/>
    <property type="molecule type" value="Genomic_DNA"/>
</dbReference>
<evidence type="ECO:0000313" key="4">
    <source>
        <dbReference type="Proteomes" id="UP000198286"/>
    </source>
</evidence>
<reference evidence="3 5" key="2">
    <citation type="submission" date="2023-06" db="EMBL/GenBank/DDBJ databases">
        <title>Itaconate inhibition of nontuberculous mycobacteria.</title>
        <authorList>
            <person name="Breen P."/>
            <person name="Zimbric M."/>
            <person name="Caverly L."/>
        </authorList>
    </citation>
    <scope>NUCLEOTIDE SEQUENCE [LARGE SCALE GENOMIC DNA]</scope>
    <source>
        <strain evidence="3 5">FLAC1071</strain>
    </source>
</reference>
<dbReference type="InterPro" id="IPR006311">
    <property type="entry name" value="TAT_signal"/>
</dbReference>
<feature type="signal peptide" evidence="1">
    <location>
        <begin position="1"/>
        <end position="36"/>
    </location>
</feature>
<name>A0A220Y4M1_MYCIT</name>
<organism evidence="2 4">
    <name type="scientific">Mycobacterium intracellulare subsp. chimaera</name>
    <dbReference type="NCBI Taxonomy" id="222805"/>
    <lineage>
        <taxon>Bacteria</taxon>
        <taxon>Bacillati</taxon>
        <taxon>Actinomycetota</taxon>
        <taxon>Actinomycetes</taxon>
        <taxon>Mycobacteriales</taxon>
        <taxon>Mycobacteriaceae</taxon>
        <taxon>Mycobacterium</taxon>
        <taxon>Mycobacterium avium complex (MAC)</taxon>
    </lineage>
</organism>
<reference evidence="3" key="4">
    <citation type="submission" date="2023-06" db="EMBL/GenBank/DDBJ databases">
        <authorList>
            <person name="Spilker T."/>
        </authorList>
    </citation>
    <scope>NUCLEOTIDE SEQUENCE</scope>
    <source>
        <strain evidence="3">FLAC1071</strain>
    </source>
</reference>
<dbReference type="KEGG" id="mchi:AN480_00430"/>
<accession>A0A220Y4M1</accession>
<dbReference type="GeneID" id="45452382"/>
<proteinExistence type="predicted"/>
<gene>
    <name evidence="2" type="ORF">MYCOZU2_00083</name>
    <name evidence="3" type="ORF">QRB35_00505</name>
</gene>
<evidence type="ECO:0000313" key="2">
    <source>
        <dbReference type="EMBL" id="ASL12555.1"/>
    </source>
</evidence>
<dbReference type="EMBL" id="CP015267">
    <property type="protein sequence ID" value="ASL12555.1"/>
    <property type="molecule type" value="Genomic_DNA"/>
</dbReference>
<reference evidence="5" key="3">
    <citation type="submission" date="2023-06" db="EMBL/GenBank/DDBJ databases">
        <title>Itaconate inhibition of nontuberculous mycobacteria.</title>
        <authorList>
            <person name="Spilker T."/>
        </authorList>
    </citation>
    <scope>NUCLEOTIDE SEQUENCE [LARGE SCALE GENOMIC DNA]</scope>
    <source>
        <strain evidence="5">FLAC1071</strain>
    </source>
</reference>
<reference evidence="2 4" key="1">
    <citation type="journal article" date="2017" name="Lancet Infect. Dis.">
        <title>Global outbreak of severe Mycobacterium chimaera disease after cardiac surgery: a molecular epidemiological study.</title>
        <authorList>
            <person name="van Ingen J."/>
            <person name="Kohl T."/>
            <person name="Kranzer K."/>
            <person name="Hasse B."/>
            <person name="Keller P."/>
            <person name="Szafranska A."/>
            <person name="Hillemann D."/>
            <person name="Chand M."/>
            <person name="Schreiber P."/>
            <person name="Sommerstein R."/>
            <person name="Berger C."/>
            <person name="Genoni M."/>
            <person name="Ruegg C."/>
            <person name="Troillet N."/>
            <person name="Widmer A.F."/>
            <person name="Becker S.L."/>
            <person name="Herrmann M."/>
            <person name="Eckmanns T."/>
            <person name="Haller S."/>
            <person name="Hoeller C."/>
            <person name="Debast S.B."/>
            <person name="Wolfhagen M.J."/>
            <person name="Hopman J."/>
            <person name="Kluytmans J."/>
            <person name="Langelaar M."/>
            <person name="Notermans D.W."/>
            <person name="ten Oever J."/>
            <person name="van den Barselaar P."/>
            <person name="Vonk A.B.A."/>
            <person name="Vos M.C."/>
            <person name="Ahmed N."/>
            <person name="Brown T."/>
            <person name="Crook D."/>
            <person name="Lamagni T."/>
            <person name="Phin N."/>
            <person name="Smith E.G."/>
            <person name="Zambon M."/>
            <person name="Serr A."/>
            <person name="Goetting T."/>
            <person name="Ebner W."/>
            <person name="Thuermer A."/>
            <person name="Utpatel C."/>
            <person name="Sproer C."/>
            <person name="Bunk B."/>
            <person name="Nubel U."/>
            <person name="Bloemberg G."/>
            <person name="Bottger E."/>
            <person name="Niemann S."/>
            <person name="Wagner D."/>
            <person name="Sax H."/>
        </authorList>
    </citation>
    <scope>NUCLEOTIDE SEQUENCE [LARGE SCALE GENOMIC DNA]</scope>
    <source>
        <strain evidence="2 4">ZUERICH-2</strain>
    </source>
</reference>